<dbReference type="Proteomes" id="UP000197208">
    <property type="component" value="Unassembled WGS sequence"/>
</dbReference>
<accession>A0A246BDQ9</accession>
<feature type="domain" description="Winged helix-turn helix" evidence="2">
    <location>
        <begin position="116"/>
        <end position="170"/>
    </location>
</feature>
<dbReference type="AlphaFoldDB" id="A0A246BDQ9"/>
<dbReference type="OrthoDB" id="73333at2"/>
<protein>
    <recommendedName>
        <fullName evidence="2">Winged helix-turn helix domain-containing protein</fullName>
    </recommendedName>
</protein>
<evidence type="ECO:0000313" key="4">
    <source>
        <dbReference type="Proteomes" id="UP000197208"/>
    </source>
</evidence>
<evidence type="ECO:0000256" key="1">
    <source>
        <dbReference type="SAM" id="MobiDB-lite"/>
    </source>
</evidence>
<dbReference type="InterPro" id="IPR025959">
    <property type="entry name" value="Winged_HTH_dom"/>
</dbReference>
<dbReference type="InterPro" id="IPR009057">
    <property type="entry name" value="Homeodomain-like_sf"/>
</dbReference>
<reference evidence="3 4" key="1">
    <citation type="submission" date="2017-05" db="EMBL/GenBank/DDBJ databases">
        <title>De novo genome assembly of Deniococcus indicus strain DR1.</title>
        <authorList>
            <person name="Chauhan D."/>
            <person name="Yennamalli R.M."/>
            <person name="Priyadarshini R."/>
        </authorList>
    </citation>
    <scope>NUCLEOTIDE SEQUENCE [LARGE SCALE GENOMIC DNA]</scope>
    <source>
        <strain evidence="3 4">DR1</strain>
    </source>
</reference>
<feature type="compositionally biased region" description="Basic and acidic residues" evidence="1">
    <location>
        <begin position="157"/>
        <end position="171"/>
    </location>
</feature>
<dbReference type="Pfam" id="PF13592">
    <property type="entry name" value="HTH_33"/>
    <property type="match status" value="1"/>
</dbReference>
<evidence type="ECO:0000313" key="3">
    <source>
        <dbReference type="EMBL" id="OWL93239.1"/>
    </source>
</evidence>
<comment type="caution">
    <text evidence="3">The sequence shown here is derived from an EMBL/GenBank/DDBJ whole genome shotgun (WGS) entry which is preliminary data.</text>
</comment>
<dbReference type="Pfam" id="PF13551">
    <property type="entry name" value="HTH_29"/>
    <property type="match status" value="1"/>
</dbReference>
<dbReference type="EMBL" id="NHMK01000038">
    <property type="protein sequence ID" value="OWL93239.1"/>
    <property type="molecule type" value="Genomic_DNA"/>
</dbReference>
<proteinExistence type="predicted"/>
<feature type="region of interest" description="Disordered" evidence="1">
    <location>
        <begin position="150"/>
        <end position="171"/>
    </location>
</feature>
<organism evidence="3 4">
    <name type="scientific">Deinococcus indicus</name>
    <dbReference type="NCBI Taxonomy" id="223556"/>
    <lineage>
        <taxon>Bacteria</taxon>
        <taxon>Thermotogati</taxon>
        <taxon>Deinococcota</taxon>
        <taxon>Deinococci</taxon>
        <taxon>Deinococcales</taxon>
        <taxon>Deinococcaceae</taxon>
        <taxon>Deinococcus</taxon>
    </lineage>
</organism>
<name>A0A246BDQ9_9DEIO</name>
<keyword evidence="4" id="KW-1185">Reference proteome</keyword>
<gene>
    <name evidence="3" type="ORF">CBQ26_20490</name>
</gene>
<sequence>MDYNCGIKQIPLTAPLAHDADTFWHLYRASTCAVERRRAQLFALLAEGRPVPEILQVTRYNRVTVYGLVKRYREQGLAGLRDARHVNQGAPRLLTAEQQQTLAARLHADFEQGIVWSGKDVQDWLQQQYGMSVHLGRTYEFLRAAGFTPQRPRPRHVGGDEATKEAFKTKS</sequence>
<dbReference type="SUPFAM" id="SSF46689">
    <property type="entry name" value="Homeodomain-like"/>
    <property type="match status" value="1"/>
</dbReference>
<evidence type="ECO:0000259" key="2">
    <source>
        <dbReference type="Pfam" id="PF13592"/>
    </source>
</evidence>